<sequence>MESSLFLNSALATAGIDDQSRALTFVANMIPEFSKKTSFILSLMVTLMNTGAFILTLVNYFNMKEQDTMLSRMGFRLALLLHTRKLVSGIRLKTGLLIQKYFKAQAKRFWTKIKPTQICIFAFSSVAVICHYLVAMDIPEKPRTTFIIVSVLLSISGTISFIVASSGHKNDCEEKTAPTSADEPVTIIET</sequence>
<feature type="transmembrane region" description="Helical" evidence="1">
    <location>
        <begin position="39"/>
        <end position="61"/>
    </location>
</feature>
<keyword evidence="1" id="KW-0812">Transmembrane</keyword>
<keyword evidence="1" id="KW-1133">Transmembrane helix</keyword>
<reference evidence="2" key="1">
    <citation type="journal article" date="2010" name="Science">
        <title>Plasticity of animal genome architecture unmasked by rapid evolution of a pelagic tunicate.</title>
        <authorList>
            <person name="Denoeud F."/>
            <person name="Henriet S."/>
            <person name="Mungpakdee S."/>
            <person name="Aury J.M."/>
            <person name="Da Silva C."/>
            <person name="Brinkmann H."/>
            <person name="Mikhaleva J."/>
            <person name="Olsen L.C."/>
            <person name="Jubin C."/>
            <person name="Canestro C."/>
            <person name="Bouquet J.M."/>
            <person name="Danks G."/>
            <person name="Poulain J."/>
            <person name="Campsteijn C."/>
            <person name="Adamski M."/>
            <person name="Cross I."/>
            <person name="Yadetie F."/>
            <person name="Muffato M."/>
            <person name="Louis A."/>
            <person name="Butcher S."/>
            <person name="Tsagkogeorga G."/>
            <person name="Konrad A."/>
            <person name="Singh S."/>
            <person name="Jensen M.F."/>
            <person name="Cong E.H."/>
            <person name="Eikeseth-Otteraa H."/>
            <person name="Noel B."/>
            <person name="Anthouard V."/>
            <person name="Porcel B.M."/>
            <person name="Kachouri-Lafond R."/>
            <person name="Nishino A."/>
            <person name="Ugolini M."/>
            <person name="Chourrout P."/>
            <person name="Nishida H."/>
            <person name="Aasland R."/>
            <person name="Huzurbazar S."/>
            <person name="Westhof E."/>
            <person name="Delsuc F."/>
            <person name="Lehrach H."/>
            <person name="Reinhardt R."/>
            <person name="Weissenbach J."/>
            <person name="Roy S.W."/>
            <person name="Artiguenave F."/>
            <person name="Postlethwait J.H."/>
            <person name="Manak J.R."/>
            <person name="Thompson E.M."/>
            <person name="Jaillon O."/>
            <person name="Du Pasquier L."/>
            <person name="Boudinot P."/>
            <person name="Liberles D.A."/>
            <person name="Volff J.N."/>
            <person name="Philippe H."/>
            <person name="Lenhard B."/>
            <person name="Roest Crollius H."/>
            <person name="Wincker P."/>
            <person name="Chourrout D."/>
        </authorList>
    </citation>
    <scope>NUCLEOTIDE SEQUENCE [LARGE SCALE GENOMIC DNA]</scope>
</reference>
<proteinExistence type="predicted"/>
<gene>
    <name evidence="2" type="ORF">GSOID_T00025658001</name>
</gene>
<dbReference type="EMBL" id="FN656788">
    <property type="protein sequence ID" value="CBY41998.1"/>
    <property type="molecule type" value="Genomic_DNA"/>
</dbReference>
<dbReference type="AlphaFoldDB" id="E4Z2S0"/>
<organism evidence="2">
    <name type="scientific">Oikopleura dioica</name>
    <name type="common">Tunicate</name>
    <dbReference type="NCBI Taxonomy" id="34765"/>
    <lineage>
        <taxon>Eukaryota</taxon>
        <taxon>Metazoa</taxon>
        <taxon>Chordata</taxon>
        <taxon>Tunicata</taxon>
        <taxon>Appendicularia</taxon>
        <taxon>Copelata</taxon>
        <taxon>Oikopleuridae</taxon>
        <taxon>Oikopleura</taxon>
    </lineage>
</organism>
<keyword evidence="1" id="KW-0472">Membrane</keyword>
<name>E4Z2S0_OIKDI</name>
<feature type="transmembrane region" description="Helical" evidence="1">
    <location>
        <begin position="146"/>
        <end position="165"/>
    </location>
</feature>
<evidence type="ECO:0000256" key="1">
    <source>
        <dbReference type="SAM" id="Phobius"/>
    </source>
</evidence>
<accession>E4Z2S0</accession>
<dbReference type="Proteomes" id="UP000011014">
    <property type="component" value="Unassembled WGS sequence"/>
</dbReference>
<protein>
    <submittedName>
        <fullName evidence="2">Uncharacterized protein</fullName>
    </submittedName>
</protein>
<evidence type="ECO:0000313" key="2">
    <source>
        <dbReference type="EMBL" id="CBY41998.1"/>
    </source>
</evidence>
<feature type="transmembrane region" description="Helical" evidence="1">
    <location>
        <begin position="113"/>
        <end position="134"/>
    </location>
</feature>